<keyword evidence="5" id="KW-0378">Hydrolase</keyword>
<keyword evidence="14" id="KW-1185">Reference proteome</keyword>
<keyword evidence="6" id="KW-0511">Multifunctional enzyme</keyword>
<feature type="compositionally biased region" description="Acidic residues" evidence="9">
    <location>
        <begin position="696"/>
        <end position="714"/>
    </location>
</feature>
<feature type="domain" description="Penicillin-binding protein transpeptidase" evidence="11">
    <location>
        <begin position="335"/>
        <end position="620"/>
    </location>
</feature>
<dbReference type="InterPro" id="IPR001460">
    <property type="entry name" value="PCN-bd_Tpept"/>
</dbReference>
<evidence type="ECO:0000256" key="8">
    <source>
        <dbReference type="ARBA" id="ARBA00049902"/>
    </source>
</evidence>
<dbReference type="PANTHER" id="PTHR32282:SF34">
    <property type="entry name" value="PENICILLIN-BINDING PROTEIN 1A"/>
    <property type="match status" value="1"/>
</dbReference>
<evidence type="ECO:0000313" key="13">
    <source>
        <dbReference type="EMBL" id="GAA3239398.1"/>
    </source>
</evidence>
<feature type="domain" description="Glycosyl transferase family 51" evidence="12">
    <location>
        <begin position="70"/>
        <end position="244"/>
    </location>
</feature>
<name>A0ABP6QPA0_9ACTN</name>
<feature type="transmembrane region" description="Helical" evidence="10">
    <location>
        <begin position="23"/>
        <end position="44"/>
    </location>
</feature>
<evidence type="ECO:0000256" key="5">
    <source>
        <dbReference type="ARBA" id="ARBA00022801"/>
    </source>
</evidence>
<protein>
    <recommendedName>
        <fullName evidence="15">Penicillin-insensitive transglycosylase</fullName>
    </recommendedName>
</protein>
<reference evidence="14" key="1">
    <citation type="journal article" date="2019" name="Int. J. Syst. Evol. Microbiol.">
        <title>The Global Catalogue of Microorganisms (GCM) 10K type strain sequencing project: providing services to taxonomists for standard genome sequencing and annotation.</title>
        <authorList>
            <consortium name="The Broad Institute Genomics Platform"/>
            <consortium name="The Broad Institute Genome Sequencing Center for Infectious Disease"/>
            <person name="Wu L."/>
            <person name="Ma J."/>
        </authorList>
    </citation>
    <scope>NUCLEOTIDE SEQUENCE [LARGE SCALE GENOMIC DNA]</scope>
    <source>
        <strain evidence="14">JCM 9377</strain>
    </source>
</reference>
<keyword evidence="2" id="KW-0645">Protease</keyword>
<dbReference type="SUPFAM" id="SSF53955">
    <property type="entry name" value="Lysozyme-like"/>
    <property type="match status" value="1"/>
</dbReference>
<evidence type="ECO:0000256" key="4">
    <source>
        <dbReference type="ARBA" id="ARBA00022679"/>
    </source>
</evidence>
<evidence type="ECO:0000256" key="3">
    <source>
        <dbReference type="ARBA" id="ARBA00022676"/>
    </source>
</evidence>
<evidence type="ECO:0000256" key="10">
    <source>
        <dbReference type="SAM" id="Phobius"/>
    </source>
</evidence>
<evidence type="ECO:0000313" key="14">
    <source>
        <dbReference type="Proteomes" id="UP001501237"/>
    </source>
</evidence>
<evidence type="ECO:0000256" key="6">
    <source>
        <dbReference type="ARBA" id="ARBA00023268"/>
    </source>
</evidence>
<comment type="catalytic activity">
    <reaction evidence="8">
        <text>[GlcNAc-(1-&gt;4)-Mur2Ac(oyl-L-Ala-gamma-D-Glu-L-Lys-D-Ala-D-Ala)](n)-di-trans,octa-cis-undecaprenyl diphosphate + beta-D-GlcNAc-(1-&gt;4)-Mur2Ac(oyl-L-Ala-gamma-D-Glu-L-Lys-D-Ala-D-Ala)-di-trans,octa-cis-undecaprenyl diphosphate = [GlcNAc-(1-&gt;4)-Mur2Ac(oyl-L-Ala-gamma-D-Glu-L-Lys-D-Ala-D-Ala)](n+1)-di-trans,octa-cis-undecaprenyl diphosphate + di-trans,octa-cis-undecaprenyl diphosphate + H(+)</text>
        <dbReference type="Rhea" id="RHEA:23708"/>
        <dbReference type="Rhea" id="RHEA-COMP:9602"/>
        <dbReference type="Rhea" id="RHEA-COMP:9603"/>
        <dbReference type="ChEBI" id="CHEBI:15378"/>
        <dbReference type="ChEBI" id="CHEBI:58405"/>
        <dbReference type="ChEBI" id="CHEBI:60033"/>
        <dbReference type="ChEBI" id="CHEBI:78435"/>
        <dbReference type="EC" id="2.4.99.28"/>
    </reaction>
</comment>
<dbReference type="InterPro" id="IPR012338">
    <property type="entry name" value="Beta-lactam/transpept-like"/>
</dbReference>
<dbReference type="Pfam" id="PF00912">
    <property type="entry name" value="Transgly"/>
    <property type="match status" value="1"/>
</dbReference>
<evidence type="ECO:0000256" key="7">
    <source>
        <dbReference type="ARBA" id="ARBA00034000"/>
    </source>
</evidence>
<keyword evidence="10" id="KW-1133">Transmembrane helix</keyword>
<dbReference type="EMBL" id="BAAAUV010000038">
    <property type="protein sequence ID" value="GAA3239398.1"/>
    <property type="molecule type" value="Genomic_DNA"/>
</dbReference>
<feature type="compositionally biased region" description="Basic and acidic residues" evidence="9">
    <location>
        <begin position="651"/>
        <end position="664"/>
    </location>
</feature>
<keyword evidence="1" id="KW-0121">Carboxypeptidase</keyword>
<dbReference type="InterPro" id="IPR036950">
    <property type="entry name" value="PBP_transglycosylase"/>
</dbReference>
<comment type="catalytic activity">
    <reaction evidence="7">
        <text>Preferential cleavage: (Ac)2-L-Lys-D-Ala-|-D-Ala. Also transpeptidation of peptidyl-alanyl moieties that are N-acyl substituents of D-alanine.</text>
        <dbReference type="EC" id="3.4.16.4"/>
    </reaction>
</comment>
<evidence type="ECO:0000256" key="9">
    <source>
        <dbReference type="SAM" id="MobiDB-lite"/>
    </source>
</evidence>
<evidence type="ECO:0000256" key="1">
    <source>
        <dbReference type="ARBA" id="ARBA00022645"/>
    </source>
</evidence>
<dbReference type="Proteomes" id="UP001501237">
    <property type="component" value="Unassembled WGS sequence"/>
</dbReference>
<evidence type="ECO:0008006" key="15">
    <source>
        <dbReference type="Google" id="ProtNLM"/>
    </source>
</evidence>
<accession>A0ABP6QPA0</accession>
<dbReference type="Gene3D" id="3.40.710.10">
    <property type="entry name" value="DD-peptidase/beta-lactamase superfamily"/>
    <property type="match status" value="1"/>
</dbReference>
<dbReference type="PANTHER" id="PTHR32282">
    <property type="entry name" value="BINDING PROTEIN TRANSPEPTIDASE, PUTATIVE-RELATED"/>
    <property type="match status" value="1"/>
</dbReference>
<keyword evidence="10" id="KW-0812">Transmembrane</keyword>
<gene>
    <name evidence="13" type="ORF">GCM10010468_75560</name>
</gene>
<dbReference type="Pfam" id="PF00905">
    <property type="entry name" value="Transpeptidase"/>
    <property type="match status" value="1"/>
</dbReference>
<proteinExistence type="predicted"/>
<keyword evidence="4" id="KW-0808">Transferase</keyword>
<dbReference type="SUPFAM" id="SSF56601">
    <property type="entry name" value="beta-lactamase/transpeptidase-like"/>
    <property type="match status" value="1"/>
</dbReference>
<dbReference type="InterPro" id="IPR050396">
    <property type="entry name" value="Glycosyltr_51/Transpeptidase"/>
</dbReference>
<evidence type="ECO:0000259" key="11">
    <source>
        <dbReference type="Pfam" id="PF00905"/>
    </source>
</evidence>
<comment type="caution">
    <text evidence="13">The sequence shown here is derived from an EMBL/GenBank/DDBJ whole genome shotgun (WGS) entry which is preliminary data.</text>
</comment>
<dbReference type="InterPro" id="IPR023346">
    <property type="entry name" value="Lysozyme-like_dom_sf"/>
</dbReference>
<dbReference type="InterPro" id="IPR001264">
    <property type="entry name" value="Glyco_trans_51"/>
</dbReference>
<feature type="region of interest" description="Disordered" evidence="9">
    <location>
        <begin position="627"/>
        <end position="739"/>
    </location>
</feature>
<organism evidence="13 14">
    <name type="scientific">Actinocorallia longicatena</name>
    <dbReference type="NCBI Taxonomy" id="111803"/>
    <lineage>
        <taxon>Bacteria</taxon>
        <taxon>Bacillati</taxon>
        <taxon>Actinomycetota</taxon>
        <taxon>Actinomycetes</taxon>
        <taxon>Streptosporangiales</taxon>
        <taxon>Thermomonosporaceae</taxon>
        <taxon>Actinocorallia</taxon>
    </lineage>
</organism>
<sequence>MSENKEAEAKPVGGKKNRILRRAAYTVLGLLGVGVIGFAIAYVLTPVPDGAQLDARKQLNTYYYADEKTVIAEVGTNRTAVPISKVSKAMQQAVISAENRSFYSDPGVSFSGTARAFWSTVSGGQVQGGSTITQQMVRNYYRGLSQERSVTRKLKEVMVSLKVGQSKDKDWIMEQYLNTIFFGRDSYGVQAAAQAYFTKDAKDLTPAESAYLAAAIQQPTVYSNVTKANRAAAEQRWRYVLDGMVAAGNVTADDVAKMKFPKLAKQNLTNIYAGQNGYMIVAANNELRRRGYSDEQIALGGMKVVTTYQKDKMDAAQAAVKRVTGGMAKEQEVGLVSVDTSNGEVVGFYGGRNYLDKQLSNSFSSYRQAGSGFKPYVLAAALDQGMKLTDTVSGNQPFRCNPGEAGINNDGNEGSLGEINLVRATAKSSNTAFARLNQDIGADKVTAMAEKFGIPDDQLTAKTDKVGTRLNQTCSFAIGTASLSPVQQAAGYATFANGGTYYKPHVVKAVTPAGGKTKKIVEKGVRAVSTEVAGDATYAMSKVVESGTGAGAQLDDREAAGKTGTTDDGASVWFNGYVPQISTSVMIFHGSTKKQFKPLVIPGYSAYGGAAPAAIWRDYMTEATRNLEVKDFPEPSTYASNGYDRDDDEQDTRPTQEPSDRPSEEPSDDPSTEPTEPTKPTDPPSTDPKPSQSADPDPEPDPGDGAEPDPGVDEEQNKPARGQQTPLRATPARHGLLGG</sequence>
<keyword evidence="10" id="KW-0472">Membrane</keyword>
<dbReference type="RefSeq" id="WP_344838581.1">
    <property type="nucleotide sequence ID" value="NZ_BAAAUV010000038.1"/>
</dbReference>
<evidence type="ECO:0000256" key="2">
    <source>
        <dbReference type="ARBA" id="ARBA00022670"/>
    </source>
</evidence>
<dbReference type="Gene3D" id="1.10.3810.10">
    <property type="entry name" value="Biosynthetic peptidoglycan transglycosylase-like"/>
    <property type="match status" value="1"/>
</dbReference>
<evidence type="ECO:0000259" key="12">
    <source>
        <dbReference type="Pfam" id="PF00912"/>
    </source>
</evidence>
<keyword evidence="3" id="KW-0328">Glycosyltransferase</keyword>